<sequence length="563" mass="65904">TRSDPPYYSEKTYRTAYRDFSIRENRERREADEKEREERRKIKEREKRRKIKERVESKHQGGREDRVLQALRSIVLHQTGGSQRQAGRDLSEKKEELHGEVKEDEDQEEEVEPKESQRETEARRRKKRRRKDRKREQTMMLQEDKEGLSQNACISSKNDTIEDIEGLKHVTEAEEKDFEEKRREKEEGEKDSCLHTEASSVSSTLTRQPGWQNSSHRNMRNSSISHSLLATPKTIDPLESIDASETIDPSGCLSIDTAASVFQLNACNRSVPSSLQISPQLIAENTRRIDAPLTSKKDSVRNVSPHTSHDRTAFSLHGSPAASTEEKRLVEKNQGEVRDHKASIEGNSQGSEKTCKSMSIDEEEEVKEMQQKTEEKNNPQRETRQEKLKEEERQEEKDARDIDTERIREHPQEEEEREEKKMVEKMKMTDKIREKTEQEEETGTRSSTSFSSPVEVCEGTQLKGSFWRRTRNLIEKFEKRKAIISKCTDKERREVAPHLDQQEEKEETGEKEKEEGKVEEEEDKDRSSCIERQRKQGKKRRRGKKKRPREAFGREDNKGQKEV</sequence>
<proteinExistence type="predicted"/>
<feature type="compositionally biased region" description="Basic and acidic residues" evidence="1">
    <location>
        <begin position="113"/>
        <end position="122"/>
    </location>
</feature>
<feature type="compositionally biased region" description="Basic and acidic residues" evidence="1">
    <location>
        <begin position="134"/>
        <end position="147"/>
    </location>
</feature>
<feature type="compositionally biased region" description="Acidic residues" evidence="1">
    <location>
        <begin position="102"/>
        <end position="112"/>
    </location>
</feature>
<dbReference type="Proteomes" id="UP000221165">
    <property type="component" value="Unassembled WGS sequence"/>
</dbReference>
<feature type="compositionally biased region" description="Basic and acidic residues" evidence="1">
    <location>
        <begin position="418"/>
        <end position="436"/>
    </location>
</feature>
<comment type="caution">
    <text evidence="2">The sequence shown here is derived from an EMBL/GenBank/DDBJ whole genome shotgun (WGS) entry which is preliminary data.</text>
</comment>
<feature type="compositionally biased region" description="Polar residues" evidence="1">
    <location>
        <begin position="148"/>
        <end position="158"/>
    </location>
</feature>
<evidence type="ECO:0000313" key="2">
    <source>
        <dbReference type="EMBL" id="PHJ17970.1"/>
    </source>
</evidence>
<accession>A0A2C6KAN1</accession>
<dbReference type="EMBL" id="MIGC01004517">
    <property type="protein sequence ID" value="PHJ17970.1"/>
    <property type="molecule type" value="Genomic_DNA"/>
</dbReference>
<feature type="region of interest" description="Disordered" evidence="1">
    <location>
        <begin position="25"/>
        <end position="219"/>
    </location>
</feature>
<feature type="non-terminal residue" evidence="2">
    <location>
        <position position="1"/>
    </location>
</feature>
<feature type="compositionally biased region" description="Basic and acidic residues" evidence="1">
    <location>
        <begin position="86"/>
        <end position="101"/>
    </location>
</feature>
<feature type="compositionally biased region" description="Basic and acidic residues" evidence="1">
    <location>
        <begin position="324"/>
        <end position="343"/>
    </location>
</feature>
<keyword evidence="3" id="KW-1185">Reference proteome</keyword>
<feature type="compositionally biased region" description="Basic and acidic residues" evidence="1">
    <location>
        <begin position="25"/>
        <end position="45"/>
    </location>
</feature>
<organism evidence="2 3">
    <name type="scientific">Cystoisospora suis</name>
    <dbReference type="NCBI Taxonomy" id="483139"/>
    <lineage>
        <taxon>Eukaryota</taxon>
        <taxon>Sar</taxon>
        <taxon>Alveolata</taxon>
        <taxon>Apicomplexa</taxon>
        <taxon>Conoidasida</taxon>
        <taxon>Coccidia</taxon>
        <taxon>Eucoccidiorida</taxon>
        <taxon>Eimeriorina</taxon>
        <taxon>Sarcocystidae</taxon>
        <taxon>Cystoisospora</taxon>
    </lineage>
</organism>
<dbReference type="VEuPathDB" id="ToxoDB:CSUI_008206"/>
<feature type="compositionally biased region" description="Basic and acidic residues" evidence="1">
    <location>
        <begin position="53"/>
        <end position="67"/>
    </location>
</feature>
<reference evidence="2 3" key="1">
    <citation type="journal article" date="2017" name="Int. J. Parasitol.">
        <title>The genome of the protozoan parasite Cystoisospora suis and a reverse vaccinology approach to identify vaccine candidates.</title>
        <authorList>
            <person name="Palmieri N."/>
            <person name="Shrestha A."/>
            <person name="Ruttkowski B."/>
            <person name="Beck T."/>
            <person name="Vogl C."/>
            <person name="Tomley F."/>
            <person name="Blake D.P."/>
            <person name="Joachim A."/>
        </authorList>
    </citation>
    <scope>NUCLEOTIDE SEQUENCE [LARGE SCALE GENOMIC DNA]</scope>
    <source>
        <strain evidence="2 3">Wien I</strain>
    </source>
</reference>
<feature type="region of interest" description="Disordered" evidence="1">
    <location>
        <begin position="478"/>
        <end position="563"/>
    </location>
</feature>
<protein>
    <submittedName>
        <fullName evidence="2">Uncharacterized protein</fullName>
    </submittedName>
</protein>
<feature type="compositionally biased region" description="Basic residues" evidence="1">
    <location>
        <begin position="535"/>
        <end position="548"/>
    </location>
</feature>
<feature type="compositionally biased region" description="Basic and acidic residues" evidence="1">
    <location>
        <begin position="549"/>
        <end position="563"/>
    </location>
</feature>
<dbReference type="AlphaFoldDB" id="A0A2C6KAN1"/>
<evidence type="ECO:0000313" key="3">
    <source>
        <dbReference type="Proteomes" id="UP000221165"/>
    </source>
</evidence>
<dbReference type="GeneID" id="94431553"/>
<feature type="compositionally biased region" description="Basic and acidic residues" evidence="1">
    <location>
        <begin position="367"/>
        <end position="411"/>
    </location>
</feature>
<feature type="compositionally biased region" description="Basic and acidic residues" evidence="1">
    <location>
        <begin position="165"/>
        <end position="194"/>
    </location>
</feature>
<name>A0A2C6KAN1_9APIC</name>
<feature type="compositionally biased region" description="Basic residues" evidence="1">
    <location>
        <begin position="123"/>
        <end position="133"/>
    </location>
</feature>
<evidence type="ECO:0000256" key="1">
    <source>
        <dbReference type="SAM" id="MobiDB-lite"/>
    </source>
</evidence>
<dbReference type="RefSeq" id="XP_067919682.1">
    <property type="nucleotide sequence ID" value="XM_068068342.1"/>
</dbReference>
<feature type="compositionally biased region" description="Basic and acidic residues" evidence="1">
    <location>
        <begin position="478"/>
        <end position="516"/>
    </location>
</feature>
<feature type="compositionally biased region" description="Basic and acidic residues" evidence="1">
    <location>
        <begin position="286"/>
        <end position="300"/>
    </location>
</feature>
<feature type="compositionally biased region" description="Polar residues" evidence="1">
    <location>
        <begin position="197"/>
        <end position="219"/>
    </location>
</feature>
<feature type="region of interest" description="Disordered" evidence="1">
    <location>
        <begin position="286"/>
        <end position="457"/>
    </location>
</feature>
<feature type="compositionally biased region" description="Basic and acidic residues" evidence="1">
    <location>
        <begin position="524"/>
        <end position="534"/>
    </location>
</feature>
<gene>
    <name evidence="2" type="ORF">CSUI_008206</name>
</gene>